<keyword evidence="12" id="KW-0145">Chemotaxis</keyword>
<evidence type="ECO:0000256" key="17">
    <source>
        <dbReference type="ARBA" id="ARBA00022782"/>
    </source>
</evidence>
<dbReference type="GO" id="GO:0060171">
    <property type="term" value="C:stereocilium membrane"/>
    <property type="evidence" value="ECO:0007669"/>
    <property type="project" value="UniProtKB-SubCell"/>
</dbReference>
<organism evidence="29 30">
    <name type="scientific">Bagarius yarrelli</name>
    <name type="common">Goonch</name>
    <name type="synonym">Bagrus yarrelli</name>
    <dbReference type="NCBI Taxonomy" id="175774"/>
    <lineage>
        <taxon>Eukaryota</taxon>
        <taxon>Metazoa</taxon>
        <taxon>Chordata</taxon>
        <taxon>Craniata</taxon>
        <taxon>Vertebrata</taxon>
        <taxon>Euteleostomi</taxon>
        <taxon>Actinopterygii</taxon>
        <taxon>Neopterygii</taxon>
        <taxon>Teleostei</taxon>
        <taxon>Ostariophysi</taxon>
        <taxon>Siluriformes</taxon>
        <taxon>Sisoridae</taxon>
        <taxon>Sisorinae</taxon>
        <taxon>Bagarius</taxon>
    </lineage>
</organism>
<dbReference type="Pfam" id="PF13520">
    <property type="entry name" value="AA_permease_2"/>
    <property type="match status" value="1"/>
</dbReference>
<evidence type="ECO:0000256" key="15">
    <source>
        <dbReference type="ARBA" id="ARBA00022700"/>
    </source>
</evidence>
<dbReference type="GO" id="GO:0007517">
    <property type="term" value="P:muscle organ development"/>
    <property type="evidence" value="ECO:0007669"/>
    <property type="project" value="UniProtKB-KW"/>
</dbReference>
<accession>A0A556TPP3</accession>
<evidence type="ECO:0000313" key="30">
    <source>
        <dbReference type="Proteomes" id="UP000319801"/>
    </source>
</evidence>
<evidence type="ECO:0000256" key="23">
    <source>
        <dbReference type="ARBA" id="ARBA00023212"/>
    </source>
</evidence>
<evidence type="ECO:0000256" key="8">
    <source>
        <dbReference type="ARBA" id="ARBA00013627"/>
    </source>
</evidence>
<evidence type="ECO:0000259" key="28">
    <source>
        <dbReference type="Pfam" id="PF15903"/>
    </source>
</evidence>
<feature type="transmembrane region" description="Helical" evidence="27">
    <location>
        <begin position="85"/>
        <end position="109"/>
    </location>
</feature>
<evidence type="ECO:0000256" key="10">
    <source>
        <dbReference type="ARBA" id="ARBA00022475"/>
    </source>
</evidence>
<feature type="coiled-coil region" evidence="25">
    <location>
        <begin position="693"/>
        <end position="720"/>
    </location>
</feature>
<keyword evidence="19" id="KW-0029">Amino-acid transport</keyword>
<dbReference type="GO" id="GO:0030175">
    <property type="term" value="C:filopodium"/>
    <property type="evidence" value="ECO:0007669"/>
    <property type="project" value="UniProtKB-SubCell"/>
</dbReference>
<feature type="transmembrane region" description="Helical" evidence="27">
    <location>
        <begin position="399"/>
        <end position="419"/>
    </location>
</feature>
<evidence type="ECO:0000256" key="3">
    <source>
        <dbReference type="ARBA" id="ARBA00004289"/>
    </source>
</evidence>
<dbReference type="GO" id="GO:0016324">
    <property type="term" value="C:apical plasma membrane"/>
    <property type="evidence" value="ECO:0007669"/>
    <property type="project" value="UniProtKB-SubCell"/>
</dbReference>
<dbReference type="GO" id="GO:0007155">
    <property type="term" value="P:cell adhesion"/>
    <property type="evidence" value="ECO:0007669"/>
    <property type="project" value="UniProtKB-KW"/>
</dbReference>
<keyword evidence="23" id="KW-0206">Cytoskeleton</keyword>
<evidence type="ECO:0000256" key="1">
    <source>
        <dbReference type="ARBA" id="ARBA00004221"/>
    </source>
</evidence>
<evidence type="ECO:0000256" key="24">
    <source>
        <dbReference type="ARBA" id="ARBA00023273"/>
    </source>
</evidence>
<dbReference type="Gene3D" id="1.25.10.10">
    <property type="entry name" value="Leucine-rich Repeat Variant"/>
    <property type="match status" value="1"/>
</dbReference>
<evidence type="ECO:0000256" key="6">
    <source>
        <dbReference type="ARBA" id="ARBA00005744"/>
    </source>
</evidence>
<keyword evidence="11" id="KW-0963">Cytoplasm</keyword>
<feature type="transmembrane region" description="Helical" evidence="27">
    <location>
        <begin position="21"/>
        <end position="39"/>
    </location>
</feature>
<feature type="region of interest" description="Disordered" evidence="26">
    <location>
        <begin position="608"/>
        <end position="638"/>
    </location>
</feature>
<feature type="compositionally biased region" description="Basic residues" evidence="26">
    <location>
        <begin position="610"/>
        <end position="621"/>
    </location>
</feature>
<feature type="domain" description="FAM65 N-terminal" evidence="28">
    <location>
        <begin position="578"/>
        <end position="655"/>
    </location>
</feature>
<dbReference type="EMBL" id="VCAZ01000009">
    <property type="protein sequence ID" value="TSK31479.1"/>
    <property type="molecule type" value="Genomic_DNA"/>
</dbReference>
<keyword evidence="24" id="KW-0966">Cell projection</keyword>
<keyword evidence="20 27" id="KW-1133">Transmembrane helix</keyword>
<keyword evidence="18" id="KW-0130">Cell adhesion</keyword>
<dbReference type="SUPFAM" id="SSF48371">
    <property type="entry name" value="ARM repeat"/>
    <property type="match status" value="1"/>
</dbReference>
<evidence type="ECO:0000256" key="11">
    <source>
        <dbReference type="ARBA" id="ARBA00022490"/>
    </source>
</evidence>
<evidence type="ECO:0000256" key="26">
    <source>
        <dbReference type="SAM" id="MobiDB-lite"/>
    </source>
</evidence>
<dbReference type="PANTHER" id="PTHR15829:SF2">
    <property type="entry name" value="RHO FAMILY-INTERACTING CELL POLARIZATION REGULATOR 2"/>
    <property type="match status" value="1"/>
</dbReference>
<dbReference type="Pfam" id="PF15903">
    <property type="entry name" value="PL48"/>
    <property type="match status" value="2"/>
</dbReference>
<name>A0A556TPP3_BAGYA</name>
<keyword evidence="21 25" id="KW-0175">Coiled coil</keyword>
<feature type="transmembrane region" description="Helical" evidence="27">
    <location>
        <begin position="369"/>
        <end position="387"/>
    </location>
</feature>
<dbReference type="GO" id="GO:0006935">
    <property type="term" value="P:chemotaxis"/>
    <property type="evidence" value="ECO:0007669"/>
    <property type="project" value="UniProtKB-KW"/>
</dbReference>
<comment type="caution">
    <text evidence="29">The sequence shown here is derived from an EMBL/GenBank/DDBJ whole genome shotgun (WGS) entry which is preliminary data.</text>
</comment>
<dbReference type="Gene3D" id="1.20.1740.10">
    <property type="entry name" value="Amino acid/polyamine transporter I"/>
    <property type="match status" value="1"/>
</dbReference>
<proteinExistence type="inferred from homology"/>
<dbReference type="GO" id="GO:0005856">
    <property type="term" value="C:cytoskeleton"/>
    <property type="evidence" value="ECO:0007669"/>
    <property type="project" value="UniProtKB-SubCell"/>
</dbReference>
<evidence type="ECO:0000256" key="14">
    <source>
        <dbReference type="ARBA" id="ARBA00022692"/>
    </source>
</evidence>
<evidence type="ECO:0000256" key="27">
    <source>
        <dbReference type="SAM" id="Phobius"/>
    </source>
</evidence>
<evidence type="ECO:0000256" key="13">
    <source>
        <dbReference type="ARBA" id="ARBA00022541"/>
    </source>
</evidence>
<keyword evidence="30" id="KW-1185">Reference proteome</keyword>
<reference evidence="29 30" key="1">
    <citation type="journal article" date="2019" name="Genome Biol. Evol.">
        <title>Whole-Genome Sequencing of the Giant Devil Catfish, Bagarius yarrelli.</title>
        <authorList>
            <person name="Jiang W."/>
            <person name="Lv Y."/>
            <person name="Cheng L."/>
            <person name="Yang K."/>
            <person name="Chao B."/>
            <person name="Wang X."/>
            <person name="Li Y."/>
            <person name="Pan X."/>
            <person name="You X."/>
            <person name="Zhang Y."/>
            <person name="Yang J."/>
            <person name="Li J."/>
            <person name="Zhang X."/>
            <person name="Liu S."/>
            <person name="Sun C."/>
            <person name="Yang J."/>
            <person name="Shi Q."/>
        </authorList>
    </citation>
    <scope>NUCLEOTIDE SEQUENCE [LARGE SCALE GENOMIC DNA]</scope>
    <source>
        <strain evidence="29">JWS20170419001</strain>
        <tissue evidence="29">Muscle</tissue>
    </source>
</reference>
<keyword evidence="15" id="KW-0734">Signal transduction inhibitor</keyword>
<keyword evidence="16" id="KW-1009">Hearing</keyword>
<dbReference type="InterPro" id="IPR011989">
    <property type="entry name" value="ARM-like"/>
</dbReference>
<dbReference type="InterPro" id="IPR002293">
    <property type="entry name" value="AA/rel_permease1"/>
</dbReference>
<dbReference type="InterPro" id="IPR026136">
    <property type="entry name" value="RIPOR3"/>
</dbReference>
<feature type="transmembrane region" description="Helical" evidence="27">
    <location>
        <begin position="163"/>
        <end position="190"/>
    </location>
</feature>
<dbReference type="InterPro" id="IPR016024">
    <property type="entry name" value="ARM-type_fold"/>
</dbReference>
<gene>
    <name evidence="29" type="ORF">Baya_3589</name>
</gene>
<feature type="transmembrane region" description="Helical" evidence="27">
    <location>
        <begin position="129"/>
        <end position="151"/>
    </location>
</feature>
<keyword evidence="17" id="KW-0221">Differentiation</keyword>
<comment type="subcellular location">
    <subcellularLocation>
        <location evidence="1">Apical cell membrane</location>
    </subcellularLocation>
    <subcellularLocation>
        <location evidence="5">Cell membrane</location>
        <topology evidence="5">Multi-pass membrane protein</topology>
    </subcellularLocation>
    <subcellularLocation>
        <location evidence="4">Cell projection</location>
        <location evidence="4">Filopodium</location>
    </subcellularLocation>
    <subcellularLocation>
        <location evidence="3">Cell projection</location>
        <location evidence="3">Stereocilium membrane</location>
    </subcellularLocation>
    <subcellularLocation>
        <location evidence="2">Cytoplasm</location>
        <location evidence="2">Cytoskeleton</location>
    </subcellularLocation>
</comment>
<evidence type="ECO:0000256" key="22">
    <source>
        <dbReference type="ARBA" id="ARBA00023136"/>
    </source>
</evidence>
<evidence type="ECO:0000256" key="5">
    <source>
        <dbReference type="ARBA" id="ARBA00004651"/>
    </source>
</evidence>
<keyword evidence="22 27" id="KW-0472">Membrane</keyword>
<feature type="transmembrane region" description="Helical" evidence="27">
    <location>
        <begin position="292"/>
        <end position="318"/>
    </location>
</feature>
<dbReference type="InterPro" id="IPR031780">
    <property type="entry name" value="FAM65_N"/>
</dbReference>
<dbReference type="GO" id="GO:0007605">
    <property type="term" value="P:sensory perception of sound"/>
    <property type="evidence" value="ECO:0007669"/>
    <property type="project" value="UniProtKB-KW"/>
</dbReference>
<feature type="domain" description="FAM65 N-terminal" evidence="28">
    <location>
        <begin position="666"/>
        <end position="878"/>
    </location>
</feature>
<evidence type="ECO:0000256" key="4">
    <source>
        <dbReference type="ARBA" id="ARBA00004486"/>
    </source>
</evidence>
<dbReference type="Proteomes" id="UP000319801">
    <property type="component" value="Unassembled WGS sequence"/>
</dbReference>
<comment type="similarity">
    <text evidence="6">Belongs to the RIPOR family.</text>
</comment>
<feature type="compositionally biased region" description="Low complexity" evidence="26">
    <location>
        <begin position="1000"/>
        <end position="1011"/>
    </location>
</feature>
<keyword evidence="13" id="KW-0517">Myogenesis</keyword>
<keyword evidence="14 27" id="KW-0812">Transmembrane</keyword>
<feature type="region of interest" description="Disordered" evidence="26">
    <location>
        <begin position="956"/>
        <end position="1020"/>
    </location>
</feature>
<sequence length="1535" mass="168714">MTKAVDTGSNNSIRLKQEISLLHGVCLIVGNMIGSGIFVSPKGVLQYTGSFGFSLVVWAIGGIFSVFGALCYAELGTTIRKSGASYAYILEAFGGCLAFIRLWTSLMIVEPACQAVIALTFSNYLVQPFYPTCIAPYSAVRLIAAVIIGLLTFVNCMKVKWGAILQVISTVAKLLALIVIVIAGLVFLGQGKTINFEDSFKDSNLNPGDMALALYAALYSYSGWDTLNFITEELKDPERNLPLSIAISMPIVTVIYLLTNVAYYTVMDAETILQSEAVAVTFADSFLGYARWLIPLSVAISCYGGLNSSIIAASRLFFVGSREGHLPNVLSMIHLKRYTPIPALLFNGGMSLLYLFVQDVFQLINYFSFNYWLFIGLSIASQIYLRIKAPEMPRPVKLSLFFPIVYCLCSIFLVVVPLYSDTLNSLVGIGVALSGVPVYFLFVYLPPSSRPAFLGRIFGSCLLNEFLWMDADARPWNCLDGCAGSTTPLGGPGSIVGCSTHSAAQALIDIKLQIRTRNILVEETVKTSEGMALADITEDDFSELMQEEAEDVFIDGVSSRVPEIMAAGTHSPGGPTGIIRSQSFAGFSTLQERRSRCNSFIGNAATQKKSLTKTKKPHLCGHKSSNSSSSSHEPQPKRVEEVYGALKQGLDAYVAGALLCPVLYSQRRLREGASKMKQAFTASPSTKGTRESLTEVNRRYKEYTENMSTFEGEMENLLGEFHIKMKGLAGFARLCPGDQYEIFMRYGRQRWKLKGKIEANSRQSWDGEEMVFMPLITDLISIKVTELKGLATHVLVGSVICETKDLFTAMPQVVAVDVNDLGTIKLNLEVTWFPFDVEDLTLSSGNISKATALQRRVSVYSQGTPETPTFQDTAFFTWQPQPRQGHQLSFLHTLRDTLLEKLRRSRSFGDLAALRPRPRSSLEVYSTLPDDVFEIGGCGVAECKRLSFNFLDTPVSSPAPVHSHPEITVTPPESDQPPQLSALDDQPHEEEDGEEEEESTSVSASLASTSEAESEREWERVECQQGYEYTAPSLSSEGQISAVGPEDVVFLEPGSHDESSELKPVELDGEEGSLTRQLVRRLTSSDILPEPASLSWAGESSLEEAIHSLLIKLESVAQRCRELQDLEQEVMKLEDLLKCRGQAHRSRSSSLSLTVESALESFDFLNTSDFDDEDTGDDNTAVSRSVFFEMEAESVAGSPLPLSTGNDSLDMAMVIHLQYCTHLIQMWTLGGSTWQNKAHLHQLSIQTELLEELTENSIEWLGNINSVAEVLPGLAARSALLSLWCECAGSGGLFHSTVEQVLDHMQHRYTALQETNPYSTNSVIRLIVTEMMDKNELTFTPSCISQDVLTVFQFYSYASKHNVTDMEQHLLEVAREAAFAERLNSTDAECCIKELQEMPINALQPRTHTLRVLAGLLTSDDSDLSKAASAFLSNAASNSLFRSKAVHCYTQALSEASKSAQKAACVALSCLQAVESIAVVVVLCDCADEELRQIAIQTLLTFGEEGRLAYEQLDTVPREMVCLGTRRGNAVTTSF</sequence>
<protein>
    <recommendedName>
        <fullName evidence="8">Rho family-interacting cell polarization regulator 2</fullName>
    </recommendedName>
</protein>
<evidence type="ECO:0000256" key="25">
    <source>
        <dbReference type="SAM" id="Coils"/>
    </source>
</evidence>
<feature type="transmembrane region" description="Helical" evidence="27">
    <location>
        <begin position="243"/>
        <end position="266"/>
    </location>
</feature>
<evidence type="ECO:0000256" key="18">
    <source>
        <dbReference type="ARBA" id="ARBA00022889"/>
    </source>
</evidence>
<feature type="compositionally biased region" description="Acidic residues" evidence="26">
    <location>
        <begin position="987"/>
        <end position="999"/>
    </location>
</feature>
<dbReference type="FunFam" id="1.20.1740.10:FF:000003">
    <property type="entry name" value="Y+L amino acid transporter 1 isoform X1"/>
    <property type="match status" value="1"/>
</dbReference>
<keyword evidence="10" id="KW-1003">Cell membrane</keyword>
<dbReference type="GO" id="GO:0022857">
    <property type="term" value="F:transmembrane transporter activity"/>
    <property type="evidence" value="ECO:0007669"/>
    <property type="project" value="InterPro"/>
</dbReference>
<dbReference type="OrthoDB" id="9999654at2759"/>
<evidence type="ECO:0000256" key="12">
    <source>
        <dbReference type="ARBA" id="ARBA00022500"/>
    </source>
</evidence>
<evidence type="ECO:0000256" key="7">
    <source>
        <dbReference type="ARBA" id="ARBA00007040"/>
    </source>
</evidence>
<feature type="coiled-coil region" evidence="25">
    <location>
        <begin position="1116"/>
        <end position="1143"/>
    </location>
</feature>
<evidence type="ECO:0000256" key="16">
    <source>
        <dbReference type="ARBA" id="ARBA00022740"/>
    </source>
</evidence>
<comment type="similarity">
    <text evidence="7">Belongs to the amino acid-polyamine-organocation (APC) superfamily. L-type amino acid transporter (LAT) (TC 2.A.3.8) family.</text>
</comment>
<evidence type="ECO:0000256" key="19">
    <source>
        <dbReference type="ARBA" id="ARBA00022970"/>
    </source>
</evidence>
<keyword evidence="9" id="KW-0813">Transport</keyword>
<dbReference type="GO" id="GO:0006865">
    <property type="term" value="P:amino acid transport"/>
    <property type="evidence" value="ECO:0007669"/>
    <property type="project" value="UniProtKB-KW"/>
</dbReference>
<evidence type="ECO:0000256" key="20">
    <source>
        <dbReference type="ARBA" id="ARBA00022989"/>
    </source>
</evidence>
<evidence type="ECO:0000313" key="29">
    <source>
        <dbReference type="EMBL" id="TSK31479.1"/>
    </source>
</evidence>
<feature type="transmembrane region" description="Helical" evidence="27">
    <location>
        <begin position="338"/>
        <end position="357"/>
    </location>
</feature>
<evidence type="ECO:0000256" key="9">
    <source>
        <dbReference type="ARBA" id="ARBA00022448"/>
    </source>
</evidence>
<dbReference type="GO" id="GO:0030154">
    <property type="term" value="P:cell differentiation"/>
    <property type="evidence" value="ECO:0007669"/>
    <property type="project" value="UniProtKB-KW"/>
</dbReference>
<dbReference type="PANTHER" id="PTHR15829">
    <property type="entry name" value="PROTEIN KINASE PKN/PRK1, EFFECTOR"/>
    <property type="match status" value="1"/>
</dbReference>
<evidence type="ECO:0000256" key="2">
    <source>
        <dbReference type="ARBA" id="ARBA00004245"/>
    </source>
</evidence>
<dbReference type="GO" id="GO:0009968">
    <property type="term" value="P:negative regulation of signal transduction"/>
    <property type="evidence" value="ECO:0007669"/>
    <property type="project" value="UniProtKB-KW"/>
</dbReference>
<feature type="transmembrane region" description="Helical" evidence="27">
    <location>
        <begin position="425"/>
        <end position="445"/>
    </location>
</feature>
<evidence type="ECO:0000256" key="21">
    <source>
        <dbReference type="ARBA" id="ARBA00023054"/>
    </source>
</evidence>
<feature type="transmembrane region" description="Helical" evidence="27">
    <location>
        <begin position="51"/>
        <end position="73"/>
    </location>
</feature>